<accession>A0A918KX64</accession>
<evidence type="ECO:0000313" key="1">
    <source>
        <dbReference type="EMBL" id="GGR38541.1"/>
    </source>
</evidence>
<keyword evidence="2" id="KW-1185">Reference proteome</keyword>
<comment type="caution">
    <text evidence="1">The sequence shown here is derived from an EMBL/GenBank/DDBJ whole genome shotgun (WGS) entry which is preliminary data.</text>
</comment>
<dbReference type="Proteomes" id="UP000603865">
    <property type="component" value="Unassembled WGS sequence"/>
</dbReference>
<dbReference type="EMBL" id="BMQL01000087">
    <property type="protein sequence ID" value="GGR38541.1"/>
    <property type="molecule type" value="Genomic_DNA"/>
</dbReference>
<evidence type="ECO:0000313" key="2">
    <source>
        <dbReference type="Proteomes" id="UP000603865"/>
    </source>
</evidence>
<sequence>MKELTIHAGETIRVTANIATDYVDRPVEGTGLRTSFENAPLNAFDLTALPNAYTYDTFIVVSGLIDSSKPLGGDTYTWVKVHVVGSAPAPWLHSEALAGTAGTVETEFVRLLNEARSKGGTCTDSSTGQTKSFPPAPVVTLNQIASSGLRVKAKDAVTRSWYTHSSPEGLGYNDYIQQAGTTGFINEALLTEAPDTTLTPTQEATFDLALFMHSYIHCGIMYGSAKTAGGQVAVGWYSGLDTHLGYTMAVMPVSFTDSNAIQGQPVLELK</sequence>
<gene>
    <name evidence="1" type="ORF">GCM10008957_54540</name>
</gene>
<reference evidence="1" key="2">
    <citation type="submission" date="2020-09" db="EMBL/GenBank/DDBJ databases">
        <authorList>
            <person name="Sun Q."/>
            <person name="Ohkuma M."/>
        </authorList>
    </citation>
    <scope>NUCLEOTIDE SEQUENCE</scope>
    <source>
        <strain evidence="1">JCM 31311</strain>
    </source>
</reference>
<reference evidence="1" key="1">
    <citation type="journal article" date="2014" name="Int. J. Syst. Evol. Microbiol.">
        <title>Complete genome sequence of Corynebacterium casei LMG S-19264T (=DSM 44701T), isolated from a smear-ripened cheese.</title>
        <authorList>
            <consortium name="US DOE Joint Genome Institute (JGI-PGF)"/>
            <person name="Walter F."/>
            <person name="Albersmeier A."/>
            <person name="Kalinowski J."/>
            <person name="Ruckert C."/>
        </authorList>
    </citation>
    <scope>NUCLEOTIDE SEQUENCE</scope>
    <source>
        <strain evidence="1">JCM 31311</strain>
    </source>
</reference>
<name>A0A918KX64_9DEIO</name>
<proteinExistence type="predicted"/>
<protein>
    <submittedName>
        <fullName evidence="1">Uncharacterized protein</fullName>
    </submittedName>
</protein>
<dbReference type="AlphaFoldDB" id="A0A918KX64"/>
<organism evidence="1 2">
    <name type="scientific">Deinococcus ruber</name>
    <dbReference type="NCBI Taxonomy" id="1848197"/>
    <lineage>
        <taxon>Bacteria</taxon>
        <taxon>Thermotogati</taxon>
        <taxon>Deinococcota</taxon>
        <taxon>Deinococci</taxon>
        <taxon>Deinococcales</taxon>
        <taxon>Deinococcaceae</taxon>
        <taxon>Deinococcus</taxon>
    </lineage>
</organism>